<evidence type="ECO:0000313" key="1">
    <source>
        <dbReference type="EMBL" id="KAJ1675852.1"/>
    </source>
</evidence>
<organism evidence="1 2">
    <name type="scientific">Spiromyces aspiralis</name>
    <dbReference type="NCBI Taxonomy" id="68401"/>
    <lineage>
        <taxon>Eukaryota</taxon>
        <taxon>Fungi</taxon>
        <taxon>Fungi incertae sedis</taxon>
        <taxon>Zoopagomycota</taxon>
        <taxon>Kickxellomycotina</taxon>
        <taxon>Kickxellomycetes</taxon>
        <taxon>Kickxellales</taxon>
        <taxon>Kickxellaceae</taxon>
        <taxon>Spiromyces</taxon>
    </lineage>
</organism>
<evidence type="ECO:0000313" key="2">
    <source>
        <dbReference type="Proteomes" id="UP001145114"/>
    </source>
</evidence>
<keyword evidence="2" id="KW-1185">Reference proteome</keyword>
<proteinExistence type="predicted"/>
<gene>
    <name evidence="1" type="primary">QCR2</name>
    <name evidence="1" type="ORF">EV182_000447</name>
</gene>
<reference evidence="1" key="1">
    <citation type="submission" date="2022-06" db="EMBL/GenBank/DDBJ databases">
        <title>Phylogenomic reconstructions and comparative analyses of Kickxellomycotina fungi.</title>
        <authorList>
            <person name="Reynolds N.K."/>
            <person name="Stajich J.E."/>
            <person name="Barry K."/>
            <person name="Grigoriev I.V."/>
            <person name="Crous P."/>
            <person name="Smith M.E."/>
        </authorList>
    </citation>
    <scope>NUCLEOTIDE SEQUENCE</scope>
    <source>
        <strain evidence="1">RSA 2271</strain>
    </source>
</reference>
<accession>A0ACC1HKR5</accession>
<dbReference type="Proteomes" id="UP001145114">
    <property type="component" value="Unassembled WGS sequence"/>
</dbReference>
<sequence>MMRIAGNAVAKSVKGATARSFATAAGNDVKVAATESHHDDSLTATVSLVVNAGSRFETVETTGAAHFLKNWAFRNTVPRTSFRTIREAELQGATLYSEATREHIIYTVECFKQDVPFFVEVLGDVATATKYAQHEFDQIAKQVHIESASARASPVLRVIDDLHSAAFRSGLGNSLYAPPSSPIANSEQVKAYAESAFTAPRVAIIGTGIGAQALTSIVSSSSAFSSLASAASAPAPSPAKFFGGQSKHADVASSVFHYALGFEAPRDPATAKVLAELLGTGPRTKWGQGLSPLAQLSSKVGAQIEAFSITHSDTGLVGVIIAAPAEKITDVAKQTVEEIKKFASGTLSESELQRAVASARLQLAIESESRSGVRHALIRESFSQKAATNFDALNTQSVSQALGSLLKSKPSAASFGNALAAPYLDTIGF</sequence>
<protein>
    <submittedName>
        <fullName evidence="1">Ubiquinol-cytochrome c reductase core subunit 1</fullName>
    </submittedName>
</protein>
<name>A0ACC1HKR5_9FUNG</name>
<dbReference type="EMBL" id="JAMZIH010005161">
    <property type="protein sequence ID" value="KAJ1675852.1"/>
    <property type="molecule type" value="Genomic_DNA"/>
</dbReference>
<comment type="caution">
    <text evidence="1">The sequence shown here is derived from an EMBL/GenBank/DDBJ whole genome shotgun (WGS) entry which is preliminary data.</text>
</comment>